<geneLocation type="plasmid" evidence="1">
    <name>pLEW279a</name>
</geneLocation>
<accession>Q0ZKE4</accession>
<name>Q0ZKE4_9CORY</name>
<dbReference type="EMBL" id="DQ390458">
    <property type="protein sequence ID" value="ABG49330.1"/>
    <property type="molecule type" value="Genomic_DNA"/>
</dbReference>
<dbReference type="AlphaFoldDB" id="Q0ZKE4"/>
<sequence>MFEYRIFAPGKATAFKTTYFYGREPRFEQAWDAIAVYALNDSRWKDDPNVLKNIAGVDKIIGDKDFEAWFPFGYSLYASSRDNPVSFEIKMIR</sequence>
<keyword evidence="1" id="KW-0614">Plasmid</keyword>
<organism evidence="1">
    <name type="scientific">Corynebacterium sp. L2-79-05</name>
    <dbReference type="NCBI Taxonomy" id="373068"/>
    <lineage>
        <taxon>Bacteria</taxon>
        <taxon>Bacillati</taxon>
        <taxon>Actinomycetota</taxon>
        <taxon>Actinomycetes</taxon>
        <taxon>Mycobacteriales</taxon>
        <taxon>Corynebacteriaceae</taxon>
        <taxon>Corynebacterium</taxon>
    </lineage>
</organism>
<reference evidence="1" key="1">
    <citation type="journal article" date="2006" name="Appl. Environ. Microbiol.">
        <title>Facile recovery of individual high-molecular-weight, low-copy-number natural plasmids for genomic sequencing.</title>
        <authorList>
            <person name="Williams L.E."/>
            <person name="Detter C."/>
            <person name="Barry K."/>
            <person name="Lapidus A."/>
            <person name="Summers A.O."/>
        </authorList>
    </citation>
    <scope>NUCLEOTIDE SEQUENCE</scope>
    <source>
        <strain evidence="1">L2-79-05</strain>
        <plasmid evidence="1">pLEW279a</plasmid>
    </source>
</reference>
<evidence type="ECO:0000313" key="1">
    <source>
        <dbReference type="EMBL" id="ABG49330.1"/>
    </source>
</evidence>
<protein>
    <submittedName>
        <fullName evidence="1">Uncharacterized protein</fullName>
    </submittedName>
</protein>
<dbReference type="RefSeq" id="WP_011867664.1">
    <property type="nucleotide sequence ID" value="NC_009128.1"/>
</dbReference>
<proteinExistence type="predicted"/>